<comment type="similarity">
    <text evidence="2 4">Belongs to the AB hydrolase superfamily. Lipase family.</text>
</comment>
<dbReference type="InterPro" id="IPR000734">
    <property type="entry name" value="TAG_lipase"/>
</dbReference>
<dbReference type="GO" id="GO:0017171">
    <property type="term" value="F:serine hydrolase activity"/>
    <property type="evidence" value="ECO:0007669"/>
    <property type="project" value="TreeGrafter"/>
</dbReference>
<dbReference type="Proteomes" id="UP000324832">
    <property type="component" value="Unassembled WGS sequence"/>
</dbReference>
<accession>A0A5E4QY22</accession>
<name>A0A5E4QY22_9NEOP</name>
<dbReference type="GO" id="GO:0005615">
    <property type="term" value="C:extracellular space"/>
    <property type="evidence" value="ECO:0007669"/>
    <property type="project" value="TreeGrafter"/>
</dbReference>
<comment type="subcellular location">
    <subcellularLocation>
        <location evidence="1">Secreted</location>
    </subcellularLocation>
</comment>
<proteinExistence type="inferred from homology"/>
<evidence type="ECO:0000313" key="6">
    <source>
        <dbReference type="EMBL" id="VVD02546.1"/>
    </source>
</evidence>
<keyword evidence="7" id="KW-1185">Reference proteome</keyword>
<gene>
    <name evidence="6" type="ORF">LSINAPIS_LOCUS12739</name>
</gene>
<evidence type="ECO:0000256" key="1">
    <source>
        <dbReference type="ARBA" id="ARBA00004613"/>
    </source>
</evidence>
<evidence type="ECO:0000313" key="7">
    <source>
        <dbReference type="Proteomes" id="UP000324832"/>
    </source>
</evidence>
<organism evidence="6 7">
    <name type="scientific">Leptidea sinapis</name>
    <dbReference type="NCBI Taxonomy" id="189913"/>
    <lineage>
        <taxon>Eukaryota</taxon>
        <taxon>Metazoa</taxon>
        <taxon>Ecdysozoa</taxon>
        <taxon>Arthropoda</taxon>
        <taxon>Hexapoda</taxon>
        <taxon>Insecta</taxon>
        <taxon>Pterygota</taxon>
        <taxon>Neoptera</taxon>
        <taxon>Endopterygota</taxon>
        <taxon>Lepidoptera</taxon>
        <taxon>Glossata</taxon>
        <taxon>Ditrysia</taxon>
        <taxon>Papilionoidea</taxon>
        <taxon>Pieridae</taxon>
        <taxon>Dismorphiinae</taxon>
        <taxon>Leptidea</taxon>
    </lineage>
</organism>
<dbReference type="InterPro" id="IPR029058">
    <property type="entry name" value="AB_hydrolase_fold"/>
</dbReference>
<keyword evidence="3" id="KW-0964">Secreted</keyword>
<dbReference type="AlphaFoldDB" id="A0A5E4QY22"/>
<feature type="domain" description="Lipase" evidence="5">
    <location>
        <begin position="83"/>
        <end position="229"/>
    </location>
</feature>
<protein>
    <recommendedName>
        <fullName evidence="5">Lipase domain-containing protein</fullName>
    </recommendedName>
</protein>
<dbReference type="PANTHER" id="PTHR11610">
    <property type="entry name" value="LIPASE"/>
    <property type="match status" value="1"/>
</dbReference>
<reference evidence="6 7" key="1">
    <citation type="submission" date="2017-07" db="EMBL/GenBank/DDBJ databases">
        <authorList>
            <person name="Talla V."/>
            <person name="Backstrom N."/>
        </authorList>
    </citation>
    <scope>NUCLEOTIDE SEQUENCE [LARGE SCALE GENOMIC DNA]</scope>
</reference>
<evidence type="ECO:0000256" key="4">
    <source>
        <dbReference type="RuleBase" id="RU004262"/>
    </source>
</evidence>
<evidence type="ECO:0000259" key="5">
    <source>
        <dbReference type="Pfam" id="PF00151"/>
    </source>
</evidence>
<sequence>MTQSNDICSPGPPGIQFENALLQVSPVSKYKCPYVKDKNDIGFQLYTSGCTASGGRSVVLHGSRQHVVHWQDRRGLYRLSCIKVARITGLDPALPLFNKVSLDQRLDPSDAHFVDVIHTDAGIFGFNQLVGHVDFFPNGGASPQPGCELEVVIPQQQLLNKFFCSHWRSYMFFSESVLRPEAFIANQCHSWKDFTRGHCAGAAKAHMGYGVEKTARGTYFLLTHRQSPFSIE</sequence>
<dbReference type="GO" id="GO:0016042">
    <property type="term" value="P:lipid catabolic process"/>
    <property type="evidence" value="ECO:0007669"/>
    <property type="project" value="TreeGrafter"/>
</dbReference>
<evidence type="ECO:0000256" key="2">
    <source>
        <dbReference type="ARBA" id="ARBA00010701"/>
    </source>
</evidence>
<dbReference type="EMBL" id="FZQP02006133">
    <property type="protein sequence ID" value="VVD02546.1"/>
    <property type="molecule type" value="Genomic_DNA"/>
</dbReference>
<dbReference type="PANTHER" id="PTHR11610:SF169">
    <property type="entry name" value="GH15759P-RELATED"/>
    <property type="match status" value="1"/>
</dbReference>
<dbReference type="SUPFAM" id="SSF53474">
    <property type="entry name" value="alpha/beta-Hydrolases"/>
    <property type="match status" value="1"/>
</dbReference>
<dbReference type="InterPro" id="IPR013818">
    <property type="entry name" value="Lipase"/>
</dbReference>
<dbReference type="Pfam" id="PF00151">
    <property type="entry name" value="Lipase"/>
    <property type="match status" value="1"/>
</dbReference>
<dbReference type="Gene3D" id="3.40.50.1820">
    <property type="entry name" value="alpha/beta hydrolase"/>
    <property type="match status" value="1"/>
</dbReference>
<evidence type="ECO:0000256" key="3">
    <source>
        <dbReference type="ARBA" id="ARBA00022525"/>
    </source>
</evidence>
<dbReference type="GO" id="GO:0016298">
    <property type="term" value="F:lipase activity"/>
    <property type="evidence" value="ECO:0007669"/>
    <property type="project" value="InterPro"/>
</dbReference>